<reference evidence="2 3" key="1">
    <citation type="journal article" date="2024" name="J. Plant Pathol.">
        <title>Sequence and assembly of the genome of Seiridium unicorne, isolate CBS 538.82, causal agent of cypress canker disease.</title>
        <authorList>
            <person name="Scali E."/>
            <person name="Rocca G.D."/>
            <person name="Danti R."/>
            <person name="Garbelotto M."/>
            <person name="Barberini S."/>
            <person name="Baroncelli R."/>
            <person name="Emiliani G."/>
        </authorList>
    </citation>
    <scope>NUCLEOTIDE SEQUENCE [LARGE SCALE GENOMIC DNA]</scope>
    <source>
        <strain evidence="2 3">BM-138-508</strain>
    </source>
</reference>
<comment type="caution">
    <text evidence="2">The sequence shown here is derived from an EMBL/GenBank/DDBJ whole genome shotgun (WGS) entry which is preliminary data.</text>
</comment>
<proteinExistence type="predicted"/>
<keyword evidence="3" id="KW-1185">Reference proteome</keyword>
<dbReference type="EMBL" id="JARVKF010000409">
    <property type="protein sequence ID" value="KAK9416113.1"/>
    <property type="molecule type" value="Genomic_DNA"/>
</dbReference>
<evidence type="ECO:0000256" key="1">
    <source>
        <dbReference type="SAM" id="MobiDB-lite"/>
    </source>
</evidence>
<protein>
    <submittedName>
        <fullName evidence="2">Uncharacterized protein</fullName>
    </submittedName>
</protein>
<accession>A0ABR2UNM5</accession>
<name>A0ABR2UNM5_9PEZI</name>
<gene>
    <name evidence="2" type="ORF">SUNI508_09886</name>
</gene>
<organism evidence="2 3">
    <name type="scientific">Seiridium unicorne</name>
    <dbReference type="NCBI Taxonomy" id="138068"/>
    <lineage>
        <taxon>Eukaryota</taxon>
        <taxon>Fungi</taxon>
        <taxon>Dikarya</taxon>
        <taxon>Ascomycota</taxon>
        <taxon>Pezizomycotina</taxon>
        <taxon>Sordariomycetes</taxon>
        <taxon>Xylariomycetidae</taxon>
        <taxon>Amphisphaeriales</taxon>
        <taxon>Sporocadaceae</taxon>
        <taxon>Seiridium</taxon>
    </lineage>
</organism>
<evidence type="ECO:0000313" key="3">
    <source>
        <dbReference type="Proteomes" id="UP001408356"/>
    </source>
</evidence>
<sequence length="305" mass="33407">MASLILRLKNKAKSVLHRNGDLSSKLPEIRCVKEPSRSEIASQLLAELQGGSNDDRSSVVTSSTMTIPFPDFDPSFGWEDVEDVPKHVSLDFWRGERPRSWVSGHTNIDARGPKQRLAWESLDWATSLEPVVDSDTGQVSYEAVPFILYPGYHHEDPPVCEFFAKKSQNEVSCGVNTDSTTNMLDDAMDDVFKLLDGQHTESGIGDSEASTADATEPGGRHSIDLATTETVWLVRMDGGNASGLQESQIPILANTELDTELRLAGYVTIQYLPIPDPLEQAGATGAPNTKNIELDQFTCAPFVVK</sequence>
<dbReference type="Proteomes" id="UP001408356">
    <property type="component" value="Unassembled WGS sequence"/>
</dbReference>
<evidence type="ECO:0000313" key="2">
    <source>
        <dbReference type="EMBL" id="KAK9416113.1"/>
    </source>
</evidence>
<feature type="region of interest" description="Disordered" evidence="1">
    <location>
        <begin position="199"/>
        <end position="221"/>
    </location>
</feature>